<dbReference type="InterPro" id="IPR036526">
    <property type="entry name" value="C-N_Hydrolase_sf"/>
</dbReference>
<keyword evidence="4" id="KW-0378">Hydrolase</keyword>
<dbReference type="SUPFAM" id="SSF56317">
    <property type="entry name" value="Carbon-nitrogen hydrolase"/>
    <property type="match status" value="1"/>
</dbReference>
<dbReference type="Gene3D" id="3.60.110.10">
    <property type="entry name" value="Carbon-nitrogen hydrolase"/>
    <property type="match status" value="1"/>
</dbReference>
<keyword evidence="5" id="KW-1185">Reference proteome</keyword>
<dbReference type="PANTHER" id="PTHR23088">
    <property type="entry name" value="NITRILASE-RELATED"/>
    <property type="match status" value="1"/>
</dbReference>
<dbReference type="PANTHER" id="PTHR23088:SF27">
    <property type="entry name" value="DEAMINATED GLUTATHIONE AMIDASE"/>
    <property type="match status" value="1"/>
</dbReference>
<organism evidence="4 5">
    <name type="scientific">Phenylobacterium ferrooxidans</name>
    <dbReference type="NCBI Taxonomy" id="2982689"/>
    <lineage>
        <taxon>Bacteria</taxon>
        <taxon>Pseudomonadati</taxon>
        <taxon>Pseudomonadota</taxon>
        <taxon>Alphaproteobacteria</taxon>
        <taxon>Caulobacterales</taxon>
        <taxon>Caulobacteraceae</taxon>
        <taxon>Phenylobacterium</taxon>
    </lineage>
</organism>
<dbReference type="RefSeq" id="WP_377368426.1">
    <property type="nucleotide sequence ID" value="NZ_JAOTJD010000007.1"/>
</dbReference>
<evidence type="ECO:0000313" key="4">
    <source>
        <dbReference type="EMBL" id="MFD3263480.1"/>
    </source>
</evidence>
<gene>
    <name evidence="4" type="ORF">OCL97_05795</name>
</gene>
<dbReference type="InterPro" id="IPR001110">
    <property type="entry name" value="UPF0012_CS"/>
</dbReference>
<evidence type="ECO:0000259" key="3">
    <source>
        <dbReference type="PROSITE" id="PS50263"/>
    </source>
</evidence>
<dbReference type="PROSITE" id="PS01227">
    <property type="entry name" value="UPF0012"/>
    <property type="match status" value="1"/>
</dbReference>
<dbReference type="Proteomes" id="UP001598130">
    <property type="component" value="Unassembled WGS sequence"/>
</dbReference>
<evidence type="ECO:0000313" key="5">
    <source>
        <dbReference type="Proteomes" id="UP001598130"/>
    </source>
</evidence>
<evidence type="ECO:0000256" key="1">
    <source>
        <dbReference type="ARBA" id="ARBA00010613"/>
    </source>
</evidence>
<feature type="domain" description="CN hydrolase" evidence="3">
    <location>
        <begin position="1"/>
        <end position="230"/>
    </location>
</feature>
<reference evidence="4 5" key="1">
    <citation type="submission" date="2022-09" db="EMBL/GenBank/DDBJ databases">
        <title>New species of Phenylobacterium.</title>
        <authorList>
            <person name="Mieszkin S."/>
        </authorList>
    </citation>
    <scope>NUCLEOTIDE SEQUENCE [LARGE SCALE GENOMIC DNA]</scope>
    <source>
        <strain evidence="4 5">HK31-G</strain>
    </source>
</reference>
<dbReference type="CDD" id="cd07197">
    <property type="entry name" value="nitrilase"/>
    <property type="match status" value="1"/>
</dbReference>
<dbReference type="Pfam" id="PF00795">
    <property type="entry name" value="CN_hydrolase"/>
    <property type="match status" value="1"/>
</dbReference>
<comment type="caution">
    <text evidence="4">The sequence shown here is derived from an EMBL/GenBank/DDBJ whole genome shotgun (WGS) entry which is preliminary data.</text>
</comment>
<protein>
    <submittedName>
        <fullName evidence="4">Carbon-nitrogen hydrolase family protein</fullName>
    </submittedName>
</protein>
<dbReference type="GO" id="GO:0016787">
    <property type="term" value="F:hydrolase activity"/>
    <property type="evidence" value="ECO:0007669"/>
    <property type="project" value="UniProtKB-KW"/>
</dbReference>
<name>A0ABW6CNR4_9CAUL</name>
<evidence type="ECO:0000256" key="2">
    <source>
        <dbReference type="SAM" id="MobiDB-lite"/>
    </source>
</evidence>
<dbReference type="InterPro" id="IPR003010">
    <property type="entry name" value="C-N_Hydrolase"/>
</dbReference>
<dbReference type="PROSITE" id="PS50263">
    <property type="entry name" value="CN_HYDROLASE"/>
    <property type="match status" value="1"/>
</dbReference>
<proteinExistence type="inferred from homology"/>
<dbReference type="EMBL" id="JAOTJD010000007">
    <property type="protein sequence ID" value="MFD3263480.1"/>
    <property type="molecule type" value="Genomic_DNA"/>
</dbReference>
<sequence length="290" mass="31390">MSHLAIAGLQLDLQAGDNLDRIADEVAAAKRRLSWVDLVLLGELSVYGPSVDHAQDPGGAAETRLRRIARDNGVWLLGGSIFERVDGKVYNTCPVIDPNGDVVLKYRKIYPFRPYETGVAAGTECMTFDMPGIGRIGVSICYDMWFPETTRTLAWMGAEVILHPGMTNTVDRDVELSIARASAAQNQCYFVDINTAGQLGNGRSAVYGPGGEPVYEAGSGRDVIGLELDLGYVRRVRERGWHGLGQTLKSFRDGPPSFPPYREGPSSPALAALGPLEKPRGGANQDQKEG</sequence>
<accession>A0ABW6CNR4</accession>
<comment type="similarity">
    <text evidence="1">Belongs to the carbon-nitrogen hydrolase superfamily. NIT1/NIT2 family.</text>
</comment>
<feature type="region of interest" description="Disordered" evidence="2">
    <location>
        <begin position="247"/>
        <end position="290"/>
    </location>
</feature>